<sequence>MEERDAKELLAKYNAGLCNDEEKALLESWYLQHQHRDPADLPEEERMADMDTVRASLLHEIGEERGRIRPFWRWTSAAAILMLTSSVCYYLLTKEKDTGPQTAQNNAHDIAPATNKAVLKTGHGKNYILSAQQNVQLVAGINKVSDEALTYSSATKNGLVVYDTLINPRGGRPIMVRLSDGSKVWLNAATTFIYPELFVGQQRQVELADGEMIFEVVHNEKQPFSVKAGKQLVEDLGTTFNISAYKDDDEAQTTLIEGSIRLTANAKTLTLKPGQAASVTDSDTELLKDVNVDGVIA</sequence>
<dbReference type="InterPro" id="IPR006860">
    <property type="entry name" value="FecR"/>
</dbReference>
<keyword evidence="3" id="KW-1185">Reference proteome</keyword>
<reference evidence="2 3" key="1">
    <citation type="submission" date="2020-09" db="EMBL/GenBank/DDBJ databases">
        <title>Novel species of Mucilaginibacter isolated from a glacier on the Tibetan Plateau.</title>
        <authorList>
            <person name="Liu Q."/>
            <person name="Xin Y.-H."/>
        </authorList>
    </citation>
    <scope>NUCLEOTIDE SEQUENCE [LARGE SCALE GENOMIC DNA]</scope>
    <source>
        <strain evidence="2 3">ZT4R22</strain>
    </source>
</reference>
<accession>A0ABR7WT54</accession>
<proteinExistence type="predicted"/>
<evidence type="ECO:0000313" key="3">
    <source>
        <dbReference type="Proteomes" id="UP000606600"/>
    </source>
</evidence>
<name>A0ABR7WT54_9SPHI</name>
<dbReference type="EMBL" id="JACWMY010000008">
    <property type="protein sequence ID" value="MBD1365373.1"/>
    <property type="molecule type" value="Genomic_DNA"/>
</dbReference>
<dbReference type="Proteomes" id="UP000606600">
    <property type="component" value="Unassembled WGS sequence"/>
</dbReference>
<dbReference type="Gene3D" id="2.60.120.1440">
    <property type="match status" value="1"/>
</dbReference>
<evidence type="ECO:0000313" key="2">
    <source>
        <dbReference type="EMBL" id="MBD1365373.1"/>
    </source>
</evidence>
<dbReference type="InterPro" id="IPR012373">
    <property type="entry name" value="Ferrdict_sens_TM"/>
</dbReference>
<dbReference type="PIRSF" id="PIRSF018266">
    <property type="entry name" value="FecR"/>
    <property type="match status" value="1"/>
</dbReference>
<evidence type="ECO:0000259" key="1">
    <source>
        <dbReference type="Pfam" id="PF04773"/>
    </source>
</evidence>
<organism evidence="2 3">
    <name type="scientific">Mucilaginibacter pankratovii</name>
    <dbReference type="NCBI Taxonomy" id="2772110"/>
    <lineage>
        <taxon>Bacteria</taxon>
        <taxon>Pseudomonadati</taxon>
        <taxon>Bacteroidota</taxon>
        <taxon>Sphingobacteriia</taxon>
        <taxon>Sphingobacteriales</taxon>
        <taxon>Sphingobacteriaceae</taxon>
        <taxon>Mucilaginibacter</taxon>
    </lineage>
</organism>
<dbReference type="PANTHER" id="PTHR30273:SF2">
    <property type="entry name" value="PROTEIN FECR"/>
    <property type="match status" value="1"/>
</dbReference>
<dbReference type="Pfam" id="PF04773">
    <property type="entry name" value="FecR"/>
    <property type="match status" value="1"/>
</dbReference>
<dbReference type="PANTHER" id="PTHR30273">
    <property type="entry name" value="PERIPLASMIC SIGNAL SENSOR AND SIGMA FACTOR ACTIVATOR FECR-RELATED"/>
    <property type="match status" value="1"/>
</dbReference>
<gene>
    <name evidence="2" type="ORF">IDJ77_16285</name>
</gene>
<feature type="domain" description="FecR protein" evidence="1">
    <location>
        <begin position="176"/>
        <end position="261"/>
    </location>
</feature>
<protein>
    <submittedName>
        <fullName evidence="2">FecR domain-containing protein</fullName>
    </submittedName>
</protein>
<dbReference type="RefSeq" id="WP_191190033.1">
    <property type="nucleotide sequence ID" value="NZ_JACWMY010000008.1"/>
</dbReference>
<comment type="caution">
    <text evidence="2">The sequence shown here is derived from an EMBL/GenBank/DDBJ whole genome shotgun (WGS) entry which is preliminary data.</text>
</comment>